<keyword evidence="1 4" id="KW-0808">Transferase</keyword>
<keyword evidence="2" id="KW-0677">Repeat</keyword>
<accession>A0A4R6NAM2</accession>
<evidence type="ECO:0000313" key="4">
    <source>
        <dbReference type="EMBL" id="TDP11674.1"/>
    </source>
</evidence>
<proteinExistence type="predicted"/>
<dbReference type="Proteomes" id="UP000295357">
    <property type="component" value="Unassembled WGS sequence"/>
</dbReference>
<dbReference type="EMBL" id="SNXE01000002">
    <property type="protein sequence ID" value="TDP11674.1"/>
    <property type="molecule type" value="Genomic_DNA"/>
</dbReference>
<evidence type="ECO:0000259" key="3">
    <source>
        <dbReference type="PROSITE" id="PS50206"/>
    </source>
</evidence>
<dbReference type="CDD" id="cd01448">
    <property type="entry name" value="TST_Repeat_1"/>
    <property type="match status" value="1"/>
</dbReference>
<evidence type="ECO:0000256" key="1">
    <source>
        <dbReference type="ARBA" id="ARBA00022679"/>
    </source>
</evidence>
<dbReference type="PROSITE" id="PS00380">
    <property type="entry name" value="RHODANESE_1"/>
    <property type="match status" value="1"/>
</dbReference>
<dbReference type="InterPro" id="IPR045078">
    <property type="entry name" value="TST/MPST-like"/>
</dbReference>
<dbReference type="PANTHER" id="PTHR11364:SF27">
    <property type="entry name" value="SULFURTRANSFERASE"/>
    <property type="match status" value="1"/>
</dbReference>
<dbReference type="Pfam" id="PF00581">
    <property type="entry name" value="Rhodanese"/>
    <property type="match status" value="2"/>
</dbReference>
<name>A0A4R6NAM2_9BURK</name>
<dbReference type="InterPro" id="IPR036873">
    <property type="entry name" value="Rhodanese-like_dom_sf"/>
</dbReference>
<comment type="caution">
    <text evidence="4">The sequence shown here is derived from an EMBL/GenBank/DDBJ whole genome shotgun (WGS) entry which is preliminary data.</text>
</comment>
<evidence type="ECO:0000313" key="5">
    <source>
        <dbReference type="Proteomes" id="UP000295357"/>
    </source>
</evidence>
<dbReference type="SMART" id="SM00450">
    <property type="entry name" value="RHOD"/>
    <property type="match status" value="2"/>
</dbReference>
<sequence length="288" mass="31123">MKGIMEQTLISVTQLQALLDGPHPPLLLDLSSDLADTEAGERSYAANHLPGAHYLHLDRDLSGSKTAADGSFRGRHPLPEREALAARLANLGLSPDRQVVCYDAQGGMYAARAWWLLRWLGHGAVAVLDGGLQAWQAQGGALERGQPAPAPAAPFQPRDSLAPSVDAQALQDGLGCLRLIDARAPERFRGEIEPLDRQAGHIPGASNRLFKLNLQEDGRFKPADQLRQEFQALLAPYEPHEVVHQCGSGVTACHNLLAMEHAGLSGSRLYPGSWSEWSADPRRPVAKA</sequence>
<dbReference type="InterPro" id="IPR001763">
    <property type="entry name" value="Rhodanese-like_dom"/>
</dbReference>
<feature type="domain" description="Rhodanese" evidence="3">
    <location>
        <begin position="21"/>
        <end position="144"/>
    </location>
</feature>
<reference evidence="4 5" key="1">
    <citation type="submission" date="2019-03" db="EMBL/GenBank/DDBJ databases">
        <title>Genomic Encyclopedia of Type Strains, Phase IV (KMG-IV): sequencing the most valuable type-strain genomes for metagenomic binning, comparative biology and taxonomic classification.</title>
        <authorList>
            <person name="Goeker M."/>
        </authorList>
    </citation>
    <scope>NUCLEOTIDE SEQUENCE [LARGE SCALE GENOMIC DNA]</scope>
    <source>
        <strain evidence="4 5">DSM 25082</strain>
    </source>
</reference>
<dbReference type="PANTHER" id="PTHR11364">
    <property type="entry name" value="THIOSULFATE SULFERTANSFERASE"/>
    <property type="match status" value="1"/>
</dbReference>
<dbReference type="AlphaFoldDB" id="A0A4R6NAM2"/>
<keyword evidence="4" id="KW-0670">Pyruvate</keyword>
<dbReference type="PROSITE" id="PS50206">
    <property type="entry name" value="RHODANESE_3"/>
    <property type="match status" value="2"/>
</dbReference>
<gene>
    <name evidence="4" type="ORF">DFR39_10245</name>
</gene>
<dbReference type="Gene3D" id="3.40.250.10">
    <property type="entry name" value="Rhodanese-like domain"/>
    <property type="match status" value="2"/>
</dbReference>
<keyword evidence="5" id="KW-1185">Reference proteome</keyword>
<feature type="domain" description="Rhodanese" evidence="3">
    <location>
        <begin position="177"/>
        <end position="286"/>
    </location>
</feature>
<dbReference type="CDD" id="cd01449">
    <property type="entry name" value="TST_Repeat_2"/>
    <property type="match status" value="1"/>
</dbReference>
<protein>
    <submittedName>
        <fullName evidence="4">Thiosulfate/3-mercaptopyruvate sulfurtransferase</fullName>
    </submittedName>
</protein>
<dbReference type="InterPro" id="IPR001307">
    <property type="entry name" value="Thiosulphate_STrfase_CS"/>
</dbReference>
<dbReference type="SUPFAM" id="SSF52821">
    <property type="entry name" value="Rhodanese/Cell cycle control phosphatase"/>
    <property type="match status" value="2"/>
</dbReference>
<dbReference type="GO" id="GO:0004792">
    <property type="term" value="F:thiosulfate-cyanide sulfurtransferase activity"/>
    <property type="evidence" value="ECO:0007669"/>
    <property type="project" value="InterPro"/>
</dbReference>
<organism evidence="4 5">
    <name type="scientific">Roseateles asaccharophilus</name>
    <dbReference type="NCBI Taxonomy" id="582607"/>
    <lineage>
        <taxon>Bacteria</taxon>
        <taxon>Pseudomonadati</taxon>
        <taxon>Pseudomonadota</taxon>
        <taxon>Betaproteobacteria</taxon>
        <taxon>Burkholderiales</taxon>
        <taxon>Sphaerotilaceae</taxon>
        <taxon>Roseateles</taxon>
    </lineage>
</organism>
<evidence type="ECO:0000256" key="2">
    <source>
        <dbReference type="ARBA" id="ARBA00022737"/>
    </source>
</evidence>